<dbReference type="InterPro" id="IPR001245">
    <property type="entry name" value="Ser-Thr/Tyr_kinase_cat_dom"/>
</dbReference>
<proteinExistence type="predicted"/>
<dbReference type="Gene3D" id="1.10.510.10">
    <property type="entry name" value="Transferase(Phosphotransferase) domain 1"/>
    <property type="match status" value="1"/>
</dbReference>
<dbReference type="Proteomes" id="UP001497512">
    <property type="component" value="Chromosome 15"/>
</dbReference>
<dbReference type="EMBL" id="OZ019907">
    <property type="protein sequence ID" value="CAK9207069.1"/>
    <property type="molecule type" value="Genomic_DNA"/>
</dbReference>
<dbReference type="InterPro" id="IPR011009">
    <property type="entry name" value="Kinase-like_dom_sf"/>
</dbReference>
<evidence type="ECO:0000259" key="1">
    <source>
        <dbReference type="Pfam" id="PF07714"/>
    </source>
</evidence>
<dbReference type="Pfam" id="PF07714">
    <property type="entry name" value="PK_Tyr_Ser-Thr"/>
    <property type="match status" value="1"/>
</dbReference>
<keyword evidence="3" id="KW-1185">Reference proteome</keyword>
<accession>A0ABP0TWW7</accession>
<feature type="domain" description="Serine-threonine/tyrosine-protein kinase catalytic" evidence="1">
    <location>
        <begin position="2"/>
        <end position="30"/>
    </location>
</feature>
<evidence type="ECO:0000313" key="2">
    <source>
        <dbReference type="EMBL" id="CAK9207069.1"/>
    </source>
</evidence>
<name>A0ABP0TWW7_9BRYO</name>
<evidence type="ECO:0000313" key="3">
    <source>
        <dbReference type="Proteomes" id="UP001497512"/>
    </source>
</evidence>
<dbReference type="SUPFAM" id="SSF56112">
    <property type="entry name" value="Protein kinase-like (PK-like)"/>
    <property type="match status" value="1"/>
</dbReference>
<reference evidence="2" key="1">
    <citation type="submission" date="2024-02" db="EMBL/GenBank/DDBJ databases">
        <authorList>
            <consortium name="ELIXIR-Norway"/>
            <consortium name="Elixir Norway"/>
        </authorList>
    </citation>
    <scope>NUCLEOTIDE SEQUENCE</scope>
</reference>
<protein>
    <recommendedName>
        <fullName evidence="1">Serine-threonine/tyrosine-protein kinase catalytic domain-containing protein</fullName>
    </recommendedName>
</protein>
<organism evidence="2 3">
    <name type="scientific">Sphagnum troendelagicum</name>
    <dbReference type="NCBI Taxonomy" id="128251"/>
    <lineage>
        <taxon>Eukaryota</taxon>
        <taxon>Viridiplantae</taxon>
        <taxon>Streptophyta</taxon>
        <taxon>Embryophyta</taxon>
        <taxon>Bryophyta</taxon>
        <taxon>Sphagnophytina</taxon>
        <taxon>Sphagnopsida</taxon>
        <taxon>Sphagnales</taxon>
        <taxon>Sphagnaceae</taxon>
        <taxon>Sphagnum</taxon>
    </lineage>
</organism>
<gene>
    <name evidence="2" type="ORF">CSSPTR1EN2_LOCUS8664</name>
</gene>
<sequence>MIQDRSYNHKVDIYSFGIALWELITLPEHDSSPGSVCCCEPWSLTPQSQLTVLQHWQKLCYDANVDAHPSFILVVKLLEPAQEEIMTTVHSARF</sequence>